<dbReference type="SUPFAM" id="SSF47413">
    <property type="entry name" value="lambda repressor-like DNA-binding domains"/>
    <property type="match status" value="1"/>
</dbReference>
<dbReference type="PANTHER" id="PTHR33055:SF16">
    <property type="entry name" value="TRANSPOSASE FOR INSERTION SEQUENCE ELEMENT IS1547"/>
    <property type="match status" value="1"/>
</dbReference>
<evidence type="ECO:0000313" key="2">
    <source>
        <dbReference type="EMBL" id="WFP15862.1"/>
    </source>
</evidence>
<dbReference type="CDD" id="cd00093">
    <property type="entry name" value="HTH_XRE"/>
    <property type="match status" value="1"/>
</dbReference>
<evidence type="ECO:0000313" key="3">
    <source>
        <dbReference type="Proteomes" id="UP001219037"/>
    </source>
</evidence>
<dbReference type="PROSITE" id="PS50943">
    <property type="entry name" value="HTH_CROC1"/>
    <property type="match status" value="1"/>
</dbReference>
<dbReference type="InterPro" id="IPR010982">
    <property type="entry name" value="Lambda_DNA-bd_dom_sf"/>
</dbReference>
<dbReference type="Pfam" id="PF02371">
    <property type="entry name" value="Transposase_20"/>
    <property type="match status" value="1"/>
</dbReference>
<dbReference type="NCBIfam" id="NF033542">
    <property type="entry name" value="transpos_IS110"/>
    <property type="match status" value="1"/>
</dbReference>
<name>A0ABY8H401_9MICC</name>
<dbReference type="PANTHER" id="PTHR33055">
    <property type="entry name" value="TRANSPOSASE FOR INSERTION SEQUENCE ELEMENT IS1111A"/>
    <property type="match status" value="1"/>
</dbReference>
<evidence type="ECO:0000259" key="1">
    <source>
        <dbReference type="PROSITE" id="PS50943"/>
    </source>
</evidence>
<protein>
    <submittedName>
        <fullName evidence="2">IS110 family transposase</fullName>
    </submittedName>
</protein>
<dbReference type="Pfam" id="PF01548">
    <property type="entry name" value="DEDD_Tnp_IS110"/>
    <property type="match status" value="1"/>
</dbReference>
<keyword evidence="3" id="KW-1185">Reference proteome</keyword>
<organism evidence="2 3">
    <name type="scientific">Citricoccus muralis</name>
    <dbReference type="NCBI Taxonomy" id="169134"/>
    <lineage>
        <taxon>Bacteria</taxon>
        <taxon>Bacillati</taxon>
        <taxon>Actinomycetota</taxon>
        <taxon>Actinomycetes</taxon>
        <taxon>Micrococcales</taxon>
        <taxon>Micrococcaceae</taxon>
        <taxon>Citricoccus</taxon>
    </lineage>
</organism>
<dbReference type="InterPro" id="IPR047650">
    <property type="entry name" value="Transpos_IS110"/>
</dbReference>
<reference evidence="2 3" key="1">
    <citation type="submission" date="2023-04" db="EMBL/GenBank/DDBJ databases">
        <title>Funneling lignin-derived compounds into biodiesel using alkali-halophilic Citricoccus sp. P2.</title>
        <authorList>
            <person name="Luo C.-B."/>
        </authorList>
    </citation>
    <scope>NUCLEOTIDE SEQUENCE [LARGE SCALE GENOMIC DNA]</scope>
    <source>
        <strain evidence="2 3">P2</strain>
    </source>
</reference>
<dbReference type="InterPro" id="IPR002525">
    <property type="entry name" value="Transp_IS110-like_N"/>
</dbReference>
<accession>A0ABY8H401</accession>
<sequence length="397" mass="44421">MASSALDVYAGVDTHAETHHVAVIDGLGRRLGDTEFPTTVLGYQQLLAFVGEFGTVQRIGVEGTASYGAGLTAYLRAERIRVREVIRPSRAARRQGKSDPIDAYAAARTVAADDDLPIPKLLDGDVERIRVTLRARSSAIKARSTAMVQIKDFLTTAPARVRESYRYLSDEELIEVLAASRPQSDQTLKRVLRRLARRYEYLGEEIDQAVEELEVLTVRVAPELTQARAIGTITAAQLLVTAGANPERVKSKAAFAALCGVSPIPASSGKTQRHRLNRGGDRQANWALHRIVMVRMGNDERTRRYVERRTAEGKGTREIMRCLKRYVANEVYTLILDPDQVPPSDDLRPLRHQQHLTLTQVADHFDTSPGKISRIERGQSRDDHFTKQYRKYLLQTL</sequence>
<proteinExistence type="predicted"/>
<dbReference type="EMBL" id="CP121252">
    <property type="protein sequence ID" value="WFP15862.1"/>
    <property type="molecule type" value="Genomic_DNA"/>
</dbReference>
<feature type="domain" description="HTH cro/C1-type" evidence="1">
    <location>
        <begin position="347"/>
        <end position="381"/>
    </location>
</feature>
<dbReference type="InterPro" id="IPR003346">
    <property type="entry name" value="Transposase_20"/>
</dbReference>
<gene>
    <name evidence="2" type="ORF">P8192_10710</name>
</gene>
<dbReference type="Proteomes" id="UP001219037">
    <property type="component" value="Chromosome"/>
</dbReference>
<dbReference type="Gene3D" id="1.10.260.40">
    <property type="entry name" value="lambda repressor-like DNA-binding domains"/>
    <property type="match status" value="1"/>
</dbReference>
<dbReference type="InterPro" id="IPR001387">
    <property type="entry name" value="Cro/C1-type_HTH"/>
</dbReference>